<dbReference type="VEuPathDB" id="FungiDB:FOIG_15145"/>
<dbReference type="VEuPathDB" id="FungiDB:FOC1_g10013425"/>
<feature type="region of interest" description="Disordered" evidence="1">
    <location>
        <begin position="232"/>
        <end position="251"/>
    </location>
</feature>
<protein>
    <submittedName>
        <fullName evidence="2">Uncharacterized protein</fullName>
    </submittedName>
</protein>
<feature type="region of interest" description="Disordered" evidence="1">
    <location>
        <begin position="1"/>
        <end position="20"/>
    </location>
</feature>
<evidence type="ECO:0000313" key="3">
    <source>
        <dbReference type="Proteomes" id="UP000285084"/>
    </source>
</evidence>
<dbReference type="VEuPathDB" id="FungiDB:FOC4_g10007518"/>
<reference evidence="2 3" key="1">
    <citation type="journal article" date="2018" name="Sci. Rep.">
        <title>Characterisation of pathogen-specific regions and novel effector candidates in Fusarium oxysporum f. sp. cepae.</title>
        <authorList>
            <person name="Armitage A.D."/>
            <person name="Taylor A."/>
            <person name="Sobczyk M.K."/>
            <person name="Baxter L."/>
            <person name="Greenfield B.P."/>
            <person name="Bates H.J."/>
            <person name="Wilson F."/>
            <person name="Jackson A.C."/>
            <person name="Ott S."/>
            <person name="Harrison R.J."/>
            <person name="Clarkson J.P."/>
        </authorList>
    </citation>
    <scope>NUCLEOTIDE SEQUENCE [LARGE SCALE GENOMIC DNA]</scope>
    <source>
        <strain evidence="2 3">Fo_A13</strain>
    </source>
</reference>
<dbReference type="Proteomes" id="UP000285084">
    <property type="component" value="Unassembled WGS sequence"/>
</dbReference>
<dbReference type="EMBL" id="MRCX01000050">
    <property type="protein sequence ID" value="RKK76787.1"/>
    <property type="molecule type" value="Genomic_DNA"/>
</dbReference>
<feature type="compositionally biased region" description="Low complexity" evidence="1">
    <location>
        <begin position="207"/>
        <end position="220"/>
    </location>
</feature>
<dbReference type="VEuPathDB" id="FungiDB:FOZG_00162"/>
<comment type="caution">
    <text evidence="2">The sequence shown here is derived from an EMBL/GenBank/DDBJ whole genome shotgun (WGS) entry which is preliminary data.</text>
</comment>
<gene>
    <name evidence="2" type="ORF">BFJ69_g6736</name>
</gene>
<accession>A0A420N942</accession>
<proteinExistence type="predicted"/>
<feature type="compositionally biased region" description="Polar residues" evidence="1">
    <location>
        <begin position="236"/>
        <end position="251"/>
    </location>
</feature>
<name>A0A420N942_FUSOX</name>
<dbReference type="VEuPathDB" id="FungiDB:FOXG_20412"/>
<organism evidence="2 3">
    <name type="scientific">Fusarium oxysporum</name>
    <name type="common">Fusarium vascular wilt</name>
    <dbReference type="NCBI Taxonomy" id="5507"/>
    <lineage>
        <taxon>Eukaryota</taxon>
        <taxon>Fungi</taxon>
        <taxon>Dikarya</taxon>
        <taxon>Ascomycota</taxon>
        <taxon>Pezizomycotina</taxon>
        <taxon>Sordariomycetes</taxon>
        <taxon>Hypocreomycetidae</taxon>
        <taxon>Hypocreales</taxon>
        <taxon>Nectriaceae</taxon>
        <taxon>Fusarium</taxon>
        <taxon>Fusarium oxysporum species complex</taxon>
    </lineage>
</organism>
<evidence type="ECO:0000256" key="1">
    <source>
        <dbReference type="SAM" id="MobiDB-lite"/>
    </source>
</evidence>
<feature type="compositionally biased region" description="Basic and acidic residues" evidence="1">
    <location>
        <begin position="195"/>
        <end position="206"/>
    </location>
</feature>
<dbReference type="VEuPathDB" id="FungiDB:FOMG_17785"/>
<feature type="compositionally biased region" description="Basic residues" evidence="1">
    <location>
        <begin position="165"/>
        <end position="176"/>
    </location>
</feature>
<sequence length="627" mass="70549">MARKRNRKSKRSAKLKPKPKGRLFWSDTDRLELLAHLNWCVQYDQKFESTAIDYLKKATGKEFTPRQIRDKLKREWTKHGTCDDFEDLFSLGTAGLEEFKGQELQSFLEISSKLDPPADNQTWSRRLRSGSTAFPVRSRTLSVTRATGSREAHAPSPPQNIVPKKVQRKPKLRTRSQTRLEITRAGPDTYESEDELTRGEDLHGVKSESGSELSSIPSPVSLDTELNFGLAIPDSRQGTTSDRAQTPLTSSELASLRKAEAELLRQKGRVVSLIGQVSKLQYELDDLLARQRTRETGSEQATLRTTIFNLKQKAGARDHLLSCFKALKTDNVAFAGTSFKQECNGLYLDLDDTGASICNLSPNDNLPEQPSEFSELLNSWARRLSGRDMSGLLNHAQKVKIPKNKLLACLLAVGIFQLVFEPAFPEILCIESPLLHQYRNLIATSAGTKILRTLDLAATQSLFANLHVKEELISDKSSSLCALILSSLNCFMPPASYDMTERSPVSLSEREETLVIEMESILSRALSIKLELALSAKRFQYRFFQPGSPFDSELMQYDISNAARDLTMSNKEIKVCIFPAIFSVEEQVDELEEDVRNYFEENYNSVTEARPDELKSLILIAKARVLL</sequence>
<feature type="region of interest" description="Disordered" evidence="1">
    <location>
        <begin position="140"/>
        <end position="220"/>
    </location>
</feature>
<dbReference type="AlphaFoldDB" id="A0A420N942"/>
<evidence type="ECO:0000313" key="2">
    <source>
        <dbReference type="EMBL" id="RKK76787.1"/>
    </source>
</evidence>